<gene>
    <name evidence="3" type="ORF">QM524_22625</name>
</gene>
<keyword evidence="1" id="KW-0812">Transmembrane</keyword>
<comment type="caution">
    <text evidence="3">The sequence shown here is derived from an EMBL/GenBank/DDBJ whole genome shotgun (WGS) entry which is preliminary data.</text>
</comment>
<organism evidence="3 4">
    <name type="scientific">Flectobacillus roseus</name>
    <dbReference type="NCBI Taxonomy" id="502259"/>
    <lineage>
        <taxon>Bacteria</taxon>
        <taxon>Pseudomonadati</taxon>
        <taxon>Bacteroidota</taxon>
        <taxon>Cytophagia</taxon>
        <taxon>Cytophagales</taxon>
        <taxon>Flectobacillaceae</taxon>
        <taxon>Flectobacillus</taxon>
    </lineage>
</organism>
<keyword evidence="1" id="KW-1133">Transmembrane helix</keyword>
<feature type="transmembrane region" description="Helical" evidence="1">
    <location>
        <begin position="57"/>
        <end position="76"/>
    </location>
</feature>
<keyword evidence="4" id="KW-1185">Reference proteome</keyword>
<keyword evidence="1" id="KW-0472">Membrane</keyword>
<evidence type="ECO:0000256" key="1">
    <source>
        <dbReference type="SAM" id="Phobius"/>
    </source>
</evidence>
<evidence type="ECO:0000313" key="3">
    <source>
        <dbReference type="EMBL" id="MDI9862036.1"/>
    </source>
</evidence>
<dbReference type="InterPro" id="IPR046216">
    <property type="entry name" value="DUF6249"/>
</dbReference>
<protein>
    <recommendedName>
        <fullName evidence="2">DUF6249 domain-containing protein</fullName>
    </recommendedName>
</protein>
<feature type="transmembrane region" description="Helical" evidence="1">
    <location>
        <begin position="88"/>
        <end position="106"/>
    </location>
</feature>
<reference evidence="3 4" key="1">
    <citation type="submission" date="2023-05" db="EMBL/GenBank/DDBJ databases">
        <title>Novel species of genus Flectobacillus isolated from stream in China.</title>
        <authorList>
            <person name="Lu H."/>
        </authorList>
    </citation>
    <scope>NUCLEOTIDE SEQUENCE [LARGE SCALE GENOMIC DNA]</scope>
    <source>
        <strain evidence="3 4">KCTC 42575</strain>
    </source>
</reference>
<feature type="domain" description="DUF6249" evidence="2">
    <location>
        <begin position="13"/>
        <end position="107"/>
    </location>
</feature>
<dbReference type="EMBL" id="JASHIF010000025">
    <property type="protein sequence ID" value="MDI9862036.1"/>
    <property type="molecule type" value="Genomic_DNA"/>
</dbReference>
<evidence type="ECO:0000313" key="4">
    <source>
        <dbReference type="Proteomes" id="UP001236507"/>
    </source>
</evidence>
<dbReference type="Pfam" id="PF19762">
    <property type="entry name" value="DUF6249"/>
    <property type="match status" value="1"/>
</dbReference>
<dbReference type="Proteomes" id="UP001236507">
    <property type="component" value="Unassembled WGS sequence"/>
</dbReference>
<sequence>MVSEGLVALLIPIVSTVGLFTMIVFLRKFDNDEKMAMIAKGMMPPSKSININPANSLRWGLVAIGVGLGLLIGHFLEANLGFDDEVAYFSMIFVFGGIGLLLSYFLQMKINEKQGRKEE</sequence>
<feature type="transmembrane region" description="Helical" evidence="1">
    <location>
        <begin position="6"/>
        <end position="26"/>
    </location>
</feature>
<name>A0ABT6YEL5_9BACT</name>
<dbReference type="RefSeq" id="WP_141234697.1">
    <property type="nucleotide sequence ID" value="NZ_JASHIF010000025.1"/>
</dbReference>
<accession>A0ABT6YEL5</accession>
<evidence type="ECO:0000259" key="2">
    <source>
        <dbReference type="Pfam" id="PF19762"/>
    </source>
</evidence>
<proteinExistence type="predicted"/>